<dbReference type="Gene3D" id="3.90.25.10">
    <property type="entry name" value="UDP-galactose 4-epimerase, domain 1"/>
    <property type="match status" value="1"/>
</dbReference>
<comment type="similarity">
    <text evidence="1 5">Belongs to the NAD(P)-dependent epimerase/dehydratase family. Fucose synthase subfamily.</text>
</comment>
<evidence type="ECO:0000259" key="6">
    <source>
        <dbReference type="Pfam" id="PF01370"/>
    </source>
</evidence>
<comment type="function">
    <text evidence="5">Catalyzes the two-step NADP-dependent conversion of GDP-4-dehydro-6-deoxy-D-mannose to GDP-fucose, involving an epimerase and a reductase reaction.</text>
</comment>
<sequence>MASTQNQQDGTIASFEGKRIWVTGHRGMLGSAMVRSLAGEGAELLLTTREEVDLCNQAAVYAWMEANRPELVFHIGAKVGGIHANATLPADFVRENLLIQCNVIDGAYRSGVQKLVFVASNCTYPSLAPQPIAEDALLTGPLDANIRSYAVSKIAGIEMCSAYRRQYGCNFVAVIPPNLYGPGDNYHPQHSHVVAGILRRAHEAKMQGADEFVVWGDGTPRRELLHVDDLADAMKYVMRAPTTHDLYNVGCGHDLAISELASIIADVVGFKGRIVYDASKPNGTMRKLLDSSRIRALGWVPKVDERLGLRSAYQDFMQILEDPARRARIGD</sequence>
<feature type="binding site" evidence="5">
    <location>
        <begin position="176"/>
        <end position="179"/>
    </location>
    <ligand>
        <name>NADP(+)</name>
        <dbReference type="ChEBI" id="CHEBI:58349"/>
    </ligand>
</feature>
<dbReference type="eggNOG" id="COG0451">
    <property type="taxonomic scope" value="Bacteria"/>
</dbReference>
<dbReference type="KEGG" id="azo:azo3599"/>
<proteinExistence type="inferred from homology"/>
<evidence type="ECO:0000256" key="1">
    <source>
        <dbReference type="ARBA" id="ARBA00005959"/>
    </source>
</evidence>
<dbReference type="STRING" id="62928.azo3599"/>
<evidence type="ECO:0000313" key="7">
    <source>
        <dbReference type="EMBL" id="CAL96215.1"/>
    </source>
</evidence>
<feature type="binding site" evidence="5">
    <location>
        <position position="222"/>
    </location>
    <ligand>
        <name>substrate</name>
    </ligand>
</feature>
<evidence type="ECO:0000256" key="3">
    <source>
        <dbReference type="ARBA" id="ARBA00023002"/>
    </source>
</evidence>
<comment type="catalytic activity">
    <reaction evidence="5">
        <text>GDP-beta-L-fucose + NADP(+) = GDP-4-dehydro-alpha-D-rhamnose + NADPH + H(+)</text>
        <dbReference type="Rhea" id="RHEA:18885"/>
        <dbReference type="ChEBI" id="CHEBI:15378"/>
        <dbReference type="ChEBI" id="CHEBI:57273"/>
        <dbReference type="ChEBI" id="CHEBI:57783"/>
        <dbReference type="ChEBI" id="CHEBI:57964"/>
        <dbReference type="ChEBI" id="CHEBI:58349"/>
        <dbReference type="EC" id="1.1.1.271"/>
    </reaction>
</comment>
<feature type="binding site" evidence="5">
    <location>
        <position position="200"/>
    </location>
    <ligand>
        <name>substrate</name>
    </ligand>
</feature>
<keyword evidence="2 5" id="KW-0521">NADP</keyword>
<dbReference type="UniPathway" id="UPA00128">
    <property type="reaction ID" value="UER00191"/>
</dbReference>
<comment type="pathway">
    <text evidence="5">Nucleotide-sugar biosynthesis; GDP-L-fucose biosynthesis via de novo pathway; GDP-L-fucose from GDP-alpha-D-mannose: step 2/2.</text>
</comment>
<dbReference type="RefSeq" id="WP_011767321.1">
    <property type="nucleotide sequence ID" value="NC_008702.1"/>
</dbReference>
<dbReference type="EMBL" id="AM406670">
    <property type="protein sequence ID" value="CAL96215.1"/>
    <property type="molecule type" value="Genomic_DNA"/>
</dbReference>
<keyword evidence="3 5" id="KW-0560">Oxidoreductase</keyword>
<keyword evidence="8" id="KW-1185">Reference proteome</keyword>
<dbReference type="GO" id="GO:0016853">
    <property type="term" value="F:isomerase activity"/>
    <property type="evidence" value="ECO:0007669"/>
    <property type="project" value="UniProtKB-KW"/>
</dbReference>
<dbReference type="CDD" id="cd05239">
    <property type="entry name" value="GDP_FS_SDR_e"/>
    <property type="match status" value="1"/>
</dbReference>
<gene>
    <name evidence="7" type="primary">fcl2</name>
    <name evidence="5" type="synonym">fcl</name>
    <name evidence="7" type="ordered locus">azo3599</name>
</gene>
<organism evidence="7 8">
    <name type="scientific">Azoarcus sp. (strain BH72)</name>
    <dbReference type="NCBI Taxonomy" id="418699"/>
    <lineage>
        <taxon>Bacteria</taxon>
        <taxon>Pseudomonadati</taxon>
        <taxon>Pseudomonadota</taxon>
        <taxon>Betaproteobacteria</taxon>
        <taxon>Rhodocyclales</taxon>
        <taxon>Zoogloeaceae</taxon>
        <taxon>Azoarcus</taxon>
    </lineage>
</organism>
<keyword evidence="4 5" id="KW-0413">Isomerase</keyword>
<evidence type="ECO:0000256" key="2">
    <source>
        <dbReference type="ARBA" id="ARBA00022857"/>
    </source>
</evidence>
<feature type="site" description="Important for catalytic activity" evidence="5">
    <location>
        <position position="120"/>
    </location>
</feature>
<dbReference type="HOGENOM" id="CLU_007383_18_0_4"/>
<dbReference type="InterPro" id="IPR036291">
    <property type="entry name" value="NAD(P)-bd_dom_sf"/>
</dbReference>
<feature type="binding site" evidence="5">
    <location>
        <position position="192"/>
    </location>
    <ligand>
        <name>NADP(+)</name>
        <dbReference type="ChEBI" id="CHEBI:58349"/>
    </ligand>
</feature>
<dbReference type="PANTHER" id="PTHR43238:SF1">
    <property type="entry name" value="GDP-L-FUCOSE SYNTHASE"/>
    <property type="match status" value="1"/>
</dbReference>
<dbReference type="GO" id="GO:0070401">
    <property type="term" value="F:NADP+ binding"/>
    <property type="evidence" value="ECO:0007669"/>
    <property type="project" value="UniProtKB-UniRule"/>
</dbReference>
<feature type="site" description="Important for catalytic activity" evidence="5">
    <location>
        <position position="122"/>
    </location>
</feature>
<dbReference type="GO" id="GO:0042351">
    <property type="term" value="P:'de novo' GDP-L-fucose biosynthetic process"/>
    <property type="evidence" value="ECO:0007669"/>
    <property type="project" value="UniProtKB-UniRule"/>
</dbReference>
<keyword evidence="5" id="KW-0511">Multifunctional enzyme</keyword>
<dbReference type="Proteomes" id="UP000002588">
    <property type="component" value="Chromosome"/>
</dbReference>
<accession>A1KBK9</accession>
<dbReference type="Pfam" id="PF01370">
    <property type="entry name" value="Epimerase"/>
    <property type="match status" value="1"/>
</dbReference>
<dbReference type="Gene3D" id="3.40.50.720">
    <property type="entry name" value="NAD(P)-binding Rossmann-like Domain"/>
    <property type="match status" value="1"/>
</dbReference>
<dbReference type="SUPFAM" id="SSF51735">
    <property type="entry name" value="NAD(P)-binding Rossmann-fold domains"/>
    <property type="match status" value="1"/>
</dbReference>
<dbReference type="AlphaFoldDB" id="A1KBK9"/>
<feature type="binding site" evidence="5">
    <location>
        <begin position="24"/>
        <end position="30"/>
    </location>
    <ligand>
        <name>NADP(+)</name>
        <dbReference type="ChEBI" id="CHEBI:58349"/>
    </ligand>
</feature>
<reference evidence="7 8" key="1">
    <citation type="journal article" date="2006" name="Nat. Biotechnol.">
        <title>Complete genome of the mutualistic, N2-fixing grass endophyte Azoarcus sp. strain BH72.</title>
        <authorList>
            <person name="Krause A."/>
            <person name="Ramakumar A."/>
            <person name="Bartels D."/>
            <person name="Battistoni F."/>
            <person name="Bekel T."/>
            <person name="Boch J."/>
            <person name="Boehm M."/>
            <person name="Friedrich F."/>
            <person name="Hurek T."/>
            <person name="Krause L."/>
            <person name="Linke B."/>
            <person name="McHardy A.C."/>
            <person name="Sarkar A."/>
            <person name="Schneiker S."/>
            <person name="Syed A.A."/>
            <person name="Thauer R."/>
            <person name="Vorhoelter F.-J."/>
            <person name="Weidner S."/>
            <person name="Puehler A."/>
            <person name="Reinhold-Hurek B."/>
            <person name="Kaiser O."/>
            <person name="Goesmann A."/>
        </authorList>
    </citation>
    <scope>NUCLEOTIDE SEQUENCE [LARGE SCALE GENOMIC DNA]</scope>
    <source>
        <strain evidence="7 8">BH72</strain>
    </source>
</reference>
<evidence type="ECO:0000256" key="4">
    <source>
        <dbReference type="ARBA" id="ARBA00023235"/>
    </source>
</evidence>
<name>A1KBK9_AZOSB</name>
<protein>
    <recommendedName>
        <fullName evidence="5">GDP-L-fucose synthase</fullName>
        <ecNumber evidence="5">1.1.1.271</ecNumber>
    </recommendedName>
    <alternativeName>
        <fullName evidence="5">GDP-4-keto-6-deoxy-D-mannose-3,5-epimerase-4-reductase</fullName>
    </alternativeName>
</protein>
<comment type="caution">
    <text evidence="5">Lacks conserved residue(s) required for the propagation of feature annotation.</text>
</comment>
<feature type="active site" description="Proton donor/acceptor" evidence="5">
    <location>
        <position position="149"/>
    </location>
</feature>
<dbReference type="HAMAP" id="MF_00956">
    <property type="entry name" value="GDP_fucose_synth"/>
    <property type="match status" value="1"/>
</dbReference>
<dbReference type="InterPro" id="IPR028614">
    <property type="entry name" value="GDP_fucose/colitose_synth"/>
</dbReference>
<evidence type="ECO:0000313" key="8">
    <source>
        <dbReference type="Proteomes" id="UP000002588"/>
    </source>
</evidence>
<dbReference type="EC" id="1.1.1.271" evidence="5"/>
<dbReference type="InterPro" id="IPR001509">
    <property type="entry name" value="Epimerase_deHydtase"/>
</dbReference>
<evidence type="ECO:0000256" key="5">
    <source>
        <dbReference type="HAMAP-Rule" id="MF_00956"/>
    </source>
</evidence>
<feature type="binding site" evidence="5">
    <location>
        <position position="215"/>
    </location>
    <ligand>
        <name>substrate</name>
    </ligand>
</feature>
<feature type="binding site" evidence="5">
    <location>
        <position position="153"/>
    </location>
    <ligand>
        <name>NADP(+)</name>
        <dbReference type="ChEBI" id="CHEBI:58349"/>
    </ligand>
</feature>
<dbReference type="PANTHER" id="PTHR43238">
    <property type="entry name" value="GDP-L-FUCOSE SYNTHASE"/>
    <property type="match status" value="1"/>
</dbReference>
<dbReference type="GO" id="GO:0050577">
    <property type="term" value="F:GDP-L-fucose synthase activity"/>
    <property type="evidence" value="ECO:0007669"/>
    <property type="project" value="UniProtKB-UniRule"/>
</dbReference>
<feature type="domain" description="NAD-dependent epimerase/dehydratase" evidence="6">
    <location>
        <begin position="20"/>
        <end position="250"/>
    </location>
</feature>